<dbReference type="EMBL" id="BJNB01000016">
    <property type="protein sequence ID" value="GEB97739.1"/>
    <property type="molecule type" value="Genomic_DNA"/>
</dbReference>
<gene>
    <name evidence="1" type="ORF">CFL01nite_12340</name>
</gene>
<dbReference type="Proteomes" id="UP000315353">
    <property type="component" value="Unassembled WGS sequence"/>
</dbReference>
<reference evidence="1 2" key="1">
    <citation type="submission" date="2019-06" db="EMBL/GenBank/DDBJ databases">
        <title>Whole genome shotgun sequence of Corynebacterium flavescens NBRC 14136.</title>
        <authorList>
            <person name="Hosoyama A."/>
            <person name="Uohara A."/>
            <person name="Ohji S."/>
            <person name="Ichikawa N."/>
        </authorList>
    </citation>
    <scope>NUCLEOTIDE SEQUENCE [LARGE SCALE GENOMIC DNA]</scope>
    <source>
        <strain evidence="1 2">NBRC 14136</strain>
    </source>
</reference>
<comment type="caution">
    <text evidence="1">The sequence shown here is derived from an EMBL/GenBank/DDBJ whole genome shotgun (WGS) entry which is preliminary data.</text>
</comment>
<evidence type="ECO:0000313" key="2">
    <source>
        <dbReference type="Proteomes" id="UP000315353"/>
    </source>
</evidence>
<evidence type="ECO:0000313" key="1">
    <source>
        <dbReference type="EMBL" id="GEB97739.1"/>
    </source>
</evidence>
<accession>A0AB73B7U0</accession>
<protein>
    <submittedName>
        <fullName evidence="1">Uncharacterized protein</fullName>
    </submittedName>
</protein>
<name>A0AB73B7U0_CORFL</name>
<dbReference type="AlphaFoldDB" id="A0AB73B7U0"/>
<organism evidence="1 2">
    <name type="scientific">Corynebacterium flavescens</name>
    <dbReference type="NCBI Taxonomy" id="28028"/>
    <lineage>
        <taxon>Bacteria</taxon>
        <taxon>Bacillati</taxon>
        <taxon>Actinomycetota</taxon>
        <taxon>Actinomycetes</taxon>
        <taxon>Mycobacteriales</taxon>
        <taxon>Corynebacteriaceae</taxon>
        <taxon>Corynebacterium</taxon>
    </lineage>
</organism>
<proteinExistence type="predicted"/>
<sequence length="115" mass="13165">MADMAPQEREECKGMWCDYTDPSEKRFSVIYRHDKNGLSSVQDPKATDGRTDASVMTKCLIPRFDLPRAWGADGEPAKGEWQEGGPTVWKLEDISPFTACDFTHRRFVHDWEAKP</sequence>